<dbReference type="AlphaFoldDB" id="X1ELM7"/>
<accession>X1ELM7</accession>
<evidence type="ECO:0000313" key="1">
    <source>
        <dbReference type="EMBL" id="GAH21260.1"/>
    </source>
</evidence>
<proteinExistence type="predicted"/>
<name>X1ELM7_9ZZZZ</name>
<feature type="non-terminal residue" evidence="1">
    <location>
        <position position="38"/>
    </location>
</feature>
<comment type="caution">
    <text evidence="1">The sequence shown here is derived from an EMBL/GenBank/DDBJ whole genome shotgun (WGS) entry which is preliminary data.</text>
</comment>
<dbReference type="EMBL" id="BART01042198">
    <property type="protein sequence ID" value="GAH21260.1"/>
    <property type="molecule type" value="Genomic_DNA"/>
</dbReference>
<gene>
    <name evidence="1" type="ORF">S01H4_67266</name>
</gene>
<feature type="non-terminal residue" evidence="1">
    <location>
        <position position="1"/>
    </location>
</feature>
<organism evidence="1">
    <name type="scientific">marine sediment metagenome</name>
    <dbReference type="NCBI Taxonomy" id="412755"/>
    <lineage>
        <taxon>unclassified sequences</taxon>
        <taxon>metagenomes</taxon>
        <taxon>ecological metagenomes</taxon>
    </lineage>
</organism>
<reference evidence="1" key="1">
    <citation type="journal article" date="2014" name="Front. Microbiol.">
        <title>High frequency of phylogenetically diverse reductive dehalogenase-homologous genes in deep subseafloor sedimentary metagenomes.</title>
        <authorList>
            <person name="Kawai M."/>
            <person name="Futagami T."/>
            <person name="Toyoda A."/>
            <person name="Takaki Y."/>
            <person name="Nishi S."/>
            <person name="Hori S."/>
            <person name="Arai W."/>
            <person name="Tsubouchi T."/>
            <person name="Morono Y."/>
            <person name="Uchiyama I."/>
            <person name="Ito T."/>
            <person name="Fujiyama A."/>
            <person name="Inagaki F."/>
            <person name="Takami H."/>
        </authorList>
    </citation>
    <scope>NUCLEOTIDE SEQUENCE</scope>
    <source>
        <strain evidence="1">Expedition CK06-06</strain>
    </source>
</reference>
<protein>
    <submittedName>
        <fullName evidence="1">Uncharacterized protein</fullName>
    </submittedName>
</protein>
<sequence length="38" mass="4666">DIRDCPQTFIFLTFERGYTVIWVAREDVPEWVVYEMLK</sequence>